<keyword evidence="4 5" id="KW-0472">Membrane</keyword>
<keyword evidence="5" id="KW-1003">Cell membrane</keyword>
<comment type="subunit">
    <text evidence="5">NDH-1 is composed of 14 different subunits. Subunits NuoA, H, J, K, L, M, N constitute the membrane sector of the complex.</text>
</comment>
<dbReference type="InterPro" id="IPR001750">
    <property type="entry name" value="ND/Mrp_TM"/>
</dbReference>
<feature type="transmembrane region" description="Helical" evidence="5">
    <location>
        <begin position="122"/>
        <end position="141"/>
    </location>
</feature>
<keyword evidence="3 5" id="KW-1133">Transmembrane helix</keyword>
<dbReference type="GO" id="GO:0005886">
    <property type="term" value="C:plasma membrane"/>
    <property type="evidence" value="ECO:0007669"/>
    <property type="project" value="UniProtKB-SubCell"/>
</dbReference>
<dbReference type="GO" id="GO:0048038">
    <property type="term" value="F:quinone binding"/>
    <property type="evidence" value="ECO:0007669"/>
    <property type="project" value="UniProtKB-KW"/>
</dbReference>
<comment type="caution">
    <text evidence="8">The sequence shown here is derived from an EMBL/GenBank/DDBJ whole genome shotgun (WGS) entry which is preliminary data.</text>
</comment>
<reference evidence="8" key="1">
    <citation type="journal article" date="2020" name="mSystems">
        <title>Genome- and Community-Level Interaction Insights into Carbon Utilization and Element Cycling Functions of Hydrothermarchaeota in Hydrothermal Sediment.</title>
        <authorList>
            <person name="Zhou Z."/>
            <person name="Liu Y."/>
            <person name="Xu W."/>
            <person name="Pan J."/>
            <person name="Luo Z.H."/>
            <person name="Li M."/>
        </authorList>
    </citation>
    <scope>NUCLEOTIDE SEQUENCE [LARGE SCALE GENOMIC DNA]</scope>
    <source>
        <strain evidence="8">SpSt-132</strain>
    </source>
</reference>
<dbReference type="HAMAP" id="MF_00445">
    <property type="entry name" value="NDH1_NuoN_1"/>
    <property type="match status" value="1"/>
</dbReference>
<dbReference type="GO" id="GO:0050136">
    <property type="term" value="F:NADH dehydrogenase (quinone) (non-electrogenic) activity"/>
    <property type="evidence" value="ECO:0007669"/>
    <property type="project" value="UniProtKB-UniRule"/>
</dbReference>
<dbReference type="EMBL" id="DSFP01000068">
    <property type="protein sequence ID" value="HEW46650.1"/>
    <property type="molecule type" value="Genomic_DNA"/>
</dbReference>
<keyword evidence="5" id="KW-1278">Translocase</keyword>
<sequence>MNWNALLPELVLVFGIFFIFILDLFASKKHYRTLTYISALVPIASLISLLFVNYPSKTLFDLFEVNSLNLLGKAVIYLLTSLALFSMQDYYEKKNSVYTELSYLLLMPTLGLSLLLSSNNLVLLFLSLELASISMYVLVSLQKGEYFSKEAGFKYLVIGAVGTSMLALGSAFYYASTGSLFFKEYRDENSLFLLALFLILSALALKASAVPYHFWTPDAYEGAPTPITGYLSSVPKVAIYFFLVKLLSYFYHLKQWLILVALLSLLSMFYANFVAYTQRSVKRLLAYSTIAHAGYFFLGLATAQPNLQKALLFYVSLYAFASLGSFTLMASLEKREGFSHHILDYRGLFKDHPALASIFALFLFAFIGIPPMALFVGKLGLFMGLVNSMLFPLALAFVIASIISAGYYLRVIVSMFLEEGEKKYPPAKVSGGEALTLMVCSLFMLLLGIFPHLFYDLIKF</sequence>
<feature type="transmembrane region" description="Helical" evidence="5">
    <location>
        <begin position="311"/>
        <end position="332"/>
    </location>
</feature>
<dbReference type="EC" id="7.1.1.-" evidence="5"/>
<organism evidence="8">
    <name type="scientific">Hydrogenobacter sp</name>
    <dbReference type="NCBI Taxonomy" id="2152829"/>
    <lineage>
        <taxon>Bacteria</taxon>
        <taxon>Pseudomonadati</taxon>
        <taxon>Aquificota</taxon>
        <taxon>Aquificia</taxon>
        <taxon>Aquificales</taxon>
        <taxon>Aquificaceae</taxon>
        <taxon>Hydrogenobacter</taxon>
    </lineage>
</organism>
<feature type="transmembrane region" description="Helical" evidence="5">
    <location>
        <begin position="256"/>
        <end position="277"/>
    </location>
</feature>
<keyword evidence="5" id="KW-0520">NAD</keyword>
<dbReference type="GO" id="GO:0042773">
    <property type="term" value="P:ATP synthesis coupled electron transport"/>
    <property type="evidence" value="ECO:0007669"/>
    <property type="project" value="InterPro"/>
</dbReference>
<dbReference type="AlphaFoldDB" id="A0A7C2ZFN3"/>
<keyword evidence="5" id="KW-0830">Ubiquinone</keyword>
<dbReference type="NCBIfam" id="TIGR01770">
    <property type="entry name" value="NDH_I_N"/>
    <property type="match status" value="1"/>
</dbReference>
<comment type="function">
    <text evidence="5">NDH-1 shuttles electrons from NADH, via FMN and iron-sulfur (Fe-S) centers, to quinones in the respiratory chain. The immediate electron acceptor for the enzyme in this species is believed to be ubiquinone. Couples the redox reaction to proton translocation (for every two electrons transferred, four hydrogen ions are translocated across the cytoplasmic membrane), and thus conserves the redox energy in a proton gradient.</text>
</comment>
<evidence type="ECO:0000256" key="5">
    <source>
        <dbReference type="HAMAP-Rule" id="MF_00445"/>
    </source>
</evidence>
<comment type="catalytic activity">
    <reaction evidence="5">
        <text>a quinone + NADH + 5 H(+)(in) = a quinol + NAD(+) + 4 H(+)(out)</text>
        <dbReference type="Rhea" id="RHEA:57888"/>
        <dbReference type="ChEBI" id="CHEBI:15378"/>
        <dbReference type="ChEBI" id="CHEBI:24646"/>
        <dbReference type="ChEBI" id="CHEBI:57540"/>
        <dbReference type="ChEBI" id="CHEBI:57945"/>
        <dbReference type="ChEBI" id="CHEBI:132124"/>
    </reaction>
</comment>
<feature type="transmembrane region" description="Helical" evidence="5">
    <location>
        <begin position="66"/>
        <end position="85"/>
    </location>
</feature>
<accession>A0A7C2ZFN3</accession>
<feature type="transmembrane region" description="Helical" evidence="5">
    <location>
        <begin position="353"/>
        <end position="377"/>
    </location>
</feature>
<dbReference type="InterPro" id="IPR010096">
    <property type="entry name" value="NADH-Q_OxRdtase_suN/2"/>
</dbReference>
<proteinExistence type="inferred from homology"/>
<dbReference type="PANTHER" id="PTHR22773">
    <property type="entry name" value="NADH DEHYDROGENASE"/>
    <property type="match status" value="1"/>
</dbReference>
<keyword evidence="2 5" id="KW-0812">Transmembrane</keyword>
<evidence type="ECO:0000313" key="8">
    <source>
        <dbReference type="EMBL" id="HEW46650.1"/>
    </source>
</evidence>
<feature type="transmembrane region" description="Helical" evidence="5">
    <location>
        <begin position="6"/>
        <end position="26"/>
    </location>
</feature>
<evidence type="ECO:0000256" key="6">
    <source>
        <dbReference type="RuleBase" id="RU000320"/>
    </source>
</evidence>
<feature type="transmembrane region" description="Helical" evidence="5">
    <location>
        <begin position="153"/>
        <end position="175"/>
    </location>
</feature>
<feature type="transmembrane region" description="Helical" evidence="5">
    <location>
        <begin position="191"/>
        <end position="215"/>
    </location>
</feature>
<feature type="transmembrane region" description="Helical" evidence="5">
    <location>
        <begin position="284"/>
        <end position="305"/>
    </location>
</feature>
<evidence type="ECO:0000256" key="3">
    <source>
        <dbReference type="ARBA" id="ARBA00022989"/>
    </source>
</evidence>
<evidence type="ECO:0000256" key="2">
    <source>
        <dbReference type="ARBA" id="ARBA00022692"/>
    </source>
</evidence>
<dbReference type="GO" id="GO:0008137">
    <property type="term" value="F:NADH dehydrogenase (ubiquinone) activity"/>
    <property type="evidence" value="ECO:0007669"/>
    <property type="project" value="InterPro"/>
</dbReference>
<feature type="transmembrane region" description="Helical" evidence="5">
    <location>
        <begin position="97"/>
        <end position="116"/>
    </location>
</feature>
<feature type="transmembrane region" description="Helical" evidence="5">
    <location>
        <begin position="434"/>
        <end position="455"/>
    </location>
</feature>
<keyword evidence="5" id="KW-0813">Transport</keyword>
<feature type="domain" description="NADH:quinone oxidoreductase/Mrp antiporter transmembrane" evidence="7">
    <location>
        <begin position="118"/>
        <end position="404"/>
    </location>
</feature>
<feature type="transmembrane region" description="Helical" evidence="5">
    <location>
        <begin position="33"/>
        <end position="54"/>
    </location>
</feature>
<evidence type="ECO:0000256" key="1">
    <source>
        <dbReference type="ARBA" id="ARBA00004127"/>
    </source>
</evidence>
<dbReference type="Pfam" id="PF00361">
    <property type="entry name" value="Proton_antipo_M"/>
    <property type="match status" value="1"/>
</dbReference>
<keyword evidence="5" id="KW-0874">Quinone</keyword>
<feature type="transmembrane region" description="Helical" evidence="5">
    <location>
        <begin position="389"/>
        <end position="413"/>
    </location>
</feature>
<name>A0A7C2ZFN3_9AQUI</name>
<evidence type="ECO:0000256" key="4">
    <source>
        <dbReference type="ARBA" id="ARBA00023136"/>
    </source>
</evidence>
<feature type="transmembrane region" description="Helical" evidence="5">
    <location>
        <begin position="227"/>
        <end position="250"/>
    </location>
</feature>
<dbReference type="GO" id="GO:0012505">
    <property type="term" value="C:endomembrane system"/>
    <property type="evidence" value="ECO:0007669"/>
    <property type="project" value="UniProtKB-SubCell"/>
</dbReference>
<protein>
    <recommendedName>
        <fullName evidence="5">NADH-quinone oxidoreductase subunit N</fullName>
        <ecNumber evidence="5">7.1.1.-</ecNumber>
    </recommendedName>
    <alternativeName>
        <fullName evidence="5">NADH dehydrogenase I subunit N</fullName>
    </alternativeName>
    <alternativeName>
        <fullName evidence="5">NDH-1 subunit N</fullName>
    </alternativeName>
</protein>
<gene>
    <name evidence="5" type="primary">nuoN</name>
    <name evidence="8" type="ORF">ENO47_08330</name>
</gene>
<evidence type="ECO:0000259" key="7">
    <source>
        <dbReference type="Pfam" id="PF00361"/>
    </source>
</evidence>
<comment type="similarity">
    <text evidence="5">Belongs to the complex I subunit 2 family.</text>
</comment>
<comment type="subcellular location">
    <subcellularLocation>
        <location evidence="5">Cell membrane</location>
        <topology evidence="5">Multi-pass membrane protein</topology>
    </subcellularLocation>
    <subcellularLocation>
        <location evidence="1">Endomembrane system</location>
        <topology evidence="1">Multi-pass membrane protein</topology>
    </subcellularLocation>
    <subcellularLocation>
        <location evidence="6">Membrane</location>
        <topology evidence="6">Multi-pass membrane protein</topology>
    </subcellularLocation>
</comment>